<feature type="binding site" evidence="9">
    <location>
        <begin position="469"/>
        <end position="471"/>
    </location>
    <ligand>
        <name>acetyl-CoA</name>
        <dbReference type="ChEBI" id="CHEBI:57288"/>
    </ligand>
</feature>
<name>A0AAE9SRZ6_9VIBR</name>
<evidence type="ECO:0000256" key="5">
    <source>
        <dbReference type="ARBA" id="ARBA00022741"/>
    </source>
</evidence>
<evidence type="ECO:0000256" key="7">
    <source>
        <dbReference type="ARBA" id="ARBA00022884"/>
    </source>
</evidence>
<feature type="binding site" evidence="9">
    <location>
        <position position="508"/>
    </location>
    <ligand>
        <name>acetyl-CoA</name>
        <dbReference type="ChEBI" id="CHEBI:57288"/>
    </ligand>
</feature>
<dbReference type="GO" id="GO:0005524">
    <property type="term" value="F:ATP binding"/>
    <property type="evidence" value="ECO:0007669"/>
    <property type="project" value="UniProtKB-UniRule"/>
</dbReference>
<dbReference type="InterPro" id="IPR007807">
    <property type="entry name" value="TcmA/NAT10_helicase"/>
</dbReference>
<keyword evidence="7 9" id="KW-0694">RNA-binding</keyword>
<comment type="similarity">
    <text evidence="9">Belongs to the TmcA family.</text>
</comment>
<dbReference type="EMBL" id="CP050468">
    <property type="protein sequence ID" value="UTZ29830.1"/>
    <property type="molecule type" value="Genomic_DNA"/>
</dbReference>
<evidence type="ECO:0000256" key="8">
    <source>
        <dbReference type="ARBA" id="ARBA00023315"/>
    </source>
</evidence>
<feature type="domain" description="Helicase ATP-binding" evidence="11">
    <location>
        <begin position="166"/>
        <end position="308"/>
    </location>
</feature>
<dbReference type="GO" id="GO:0051392">
    <property type="term" value="F:tRNA cytidine N4-acetyltransferase activity"/>
    <property type="evidence" value="ECO:0007669"/>
    <property type="project" value="UniProtKB-UniRule"/>
</dbReference>
<sequence>MLAQSEFLSQLQLQSYKAFQRNGVVIYGDADWQNALITDFHQKQQNQTWFCVGEWQLENAHCVNSKQGNMLLGRECDVLLFDARKELDANSFTSALGALVGGGLLIVVANKNQDADEAKLWMQTQWQQLTVIEENLSLPLLPAFIQAEKAHQFSEQTEAVSFIEKVVTGHRKRPLVLTADRGRGKTSALGIACAQLLEQKPLRILVTAPSIKAIEPVYQHAQRMLSTAERVKKDRLEAGQGYIQFVAPDELLSTLPECDLLLVDEAAAIPVPMLKQITEQYHRLVFSTTIHGYEGCGRGFTLKFVDWLQKQRPGMKLCHLQQPIRWAVNDNLESWLYQAFLLDAELTPRQPPELGDISLINLRKSALISNPSVLKTCFALLVNAHYQTSPNDLLHLLQDEHCQIYVAQNNNEVVGVMLTVEEGNLDSNLVKDIQHGKRRPKGHLTPVTIINQLGYADLGALSTLRVMRIAVHPDLQGQGIGQQMLKLLEQTTLPHISYLSTSFGATEELIAFWKQSGFESIRLGSMRDAASGCYSLLMVRQCGSQQSWINEAKSLFEELLPLSAASTYPKLEPSLFRALLPASVSTCQSHFTKRTLIESYAQGGNNFESVSVWIQQWLLQCGLDDVSDLMISKLFLSKEWSECAKQYGLPGRKQVEAQIRNELQVLIAKFTV</sequence>
<dbReference type="InterPro" id="IPR016181">
    <property type="entry name" value="Acyl_CoA_acyltransferase"/>
</dbReference>
<evidence type="ECO:0000259" key="11">
    <source>
        <dbReference type="PROSITE" id="PS51192"/>
    </source>
</evidence>
<dbReference type="InterPro" id="IPR038321">
    <property type="entry name" value="TmcA_C_sf"/>
</dbReference>
<organism evidence="12 13">
    <name type="scientific">Vibrio campbellii</name>
    <dbReference type="NCBI Taxonomy" id="680"/>
    <lineage>
        <taxon>Bacteria</taxon>
        <taxon>Pseudomonadati</taxon>
        <taxon>Pseudomonadota</taxon>
        <taxon>Gammaproteobacteria</taxon>
        <taxon>Vibrionales</taxon>
        <taxon>Vibrionaceae</taxon>
        <taxon>Vibrio</taxon>
    </lineage>
</organism>
<dbReference type="PANTHER" id="PTHR10925">
    <property type="entry name" value="N-ACETYLTRANSFERASE 10"/>
    <property type="match status" value="1"/>
</dbReference>
<comment type="subcellular location">
    <subcellularLocation>
        <location evidence="9">Cytoplasm</location>
    </subcellularLocation>
</comment>
<proteinExistence type="inferred from homology"/>
<comment type="caution">
    <text evidence="9">Lacks conserved residue(s) required for the propagation of feature annotation.</text>
</comment>
<dbReference type="Gene3D" id="3.40.50.300">
    <property type="entry name" value="P-loop containing nucleotide triphosphate hydrolases"/>
    <property type="match status" value="1"/>
</dbReference>
<keyword evidence="8 9" id="KW-0012">Acyltransferase</keyword>
<dbReference type="PROSITE" id="PS51186">
    <property type="entry name" value="GNAT"/>
    <property type="match status" value="1"/>
</dbReference>
<keyword evidence="2 9" id="KW-0820">tRNA-binding</keyword>
<evidence type="ECO:0000256" key="3">
    <source>
        <dbReference type="ARBA" id="ARBA00022679"/>
    </source>
</evidence>
<dbReference type="PANTHER" id="PTHR10925:SF5">
    <property type="entry name" value="RNA CYTIDINE ACETYLTRANSFERASE"/>
    <property type="match status" value="1"/>
</dbReference>
<gene>
    <name evidence="9" type="primary">tmcA</name>
    <name evidence="12" type="ORF">HB761_24240</name>
</gene>
<dbReference type="Proteomes" id="UP001058687">
    <property type="component" value="Chromosome 2"/>
</dbReference>
<keyword evidence="5 9" id="KW-0547">Nucleotide-binding</keyword>
<feature type="binding site" evidence="9">
    <location>
        <position position="325"/>
    </location>
    <ligand>
        <name>ATP</name>
        <dbReference type="ChEBI" id="CHEBI:30616"/>
    </ligand>
</feature>
<dbReference type="GO" id="GO:0005737">
    <property type="term" value="C:cytoplasm"/>
    <property type="evidence" value="ECO:0007669"/>
    <property type="project" value="UniProtKB-SubCell"/>
</dbReference>
<dbReference type="HAMAP" id="MF_01886">
    <property type="entry name" value="tRNA_acetyltr_TmcA"/>
    <property type="match status" value="1"/>
</dbReference>
<keyword evidence="3 9" id="KW-0808">Transferase</keyword>
<evidence type="ECO:0000256" key="4">
    <source>
        <dbReference type="ARBA" id="ARBA00022694"/>
    </source>
</evidence>
<dbReference type="PROSITE" id="PS51192">
    <property type="entry name" value="HELICASE_ATP_BIND_1"/>
    <property type="match status" value="1"/>
</dbReference>
<evidence type="ECO:0000256" key="9">
    <source>
        <dbReference type="HAMAP-Rule" id="MF_01886"/>
    </source>
</evidence>
<keyword evidence="6 9" id="KW-0067">ATP-binding</keyword>
<protein>
    <recommendedName>
        <fullName evidence="9">tRNA(Met) cytidine acetyltransferase TmcA</fullName>
        <ecNumber evidence="9">2.3.1.193</ecNumber>
    </recommendedName>
</protein>
<dbReference type="EC" id="2.3.1.193" evidence="9"/>
<evidence type="ECO:0000313" key="13">
    <source>
        <dbReference type="Proteomes" id="UP001058687"/>
    </source>
</evidence>
<feature type="binding site" evidence="9">
    <location>
        <position position="156"/>
    </location>
    <ligand>
        <name>ATP</name>
        <dbReference type="ChEBI" id="CHEBI:30616"/>
    </ligand>
</feature>
<dbReference type="InterPro" id="IPR032672">
    <property type="entry name" value="TmcA/NAT10/Kre33"/>
</dbReference>
<dbReference type="Pfam" id="PF05127">
    <property type="entry name" value="NAT10_TcmA_helicase"/>
    <property type="match status" value="1"/>
</dbReference>
<evidence type="ECO:0000256" key="1">
    <source>
        <dbReference type="ARBA" id="ARBA00022490"/>
    </source>
</evidence>
<dbReference type="GO" id="GO:0002101">
    <property type="term" value="P:tRNA wobble cytosine modification"/>
    <property type="evidence" value="ECO:0007669"/>
    <property type="project" value="UniProtKB-UniRule"/>
</dbReference>
<dbReference type="Gene3D" id="3.40.50.11040">
    <property type="match status" value="1"/>
</dbReference>
<evidence type="ECO:0000256" key="6">
    <source>
        <dbReference type="ARBA" id="ARBA00022840"/>
    </source>
</evidence>
<dbReference type="Pfam" id="PF08351">
    <property type="entry name" value="TmcA_N"/>
    <property type="match status" value="1"/>
</dbReference>
<dbReference type="SUPFAM" id="SSF55729">
    <property type="entry name" value="Acyl-CoA N-acyltransferases (Nat)"/>
    <property type="match status" value="1"/>
</dbReference>
<dbReference type="Gene3D" id="1.20.120.890">
    <property type="entry name" value="tRNA(Met) cytidine acetyltransferase, tail domain"/>
    <property type="match status" value="1"/>
</dbReference>
<dbReference type="SUPFAM" id="SSF52540">
    <property type="entry name" value="P-loop containing nucleoside triphosphate hydrolases"/>
    <property type="match status" value="1"/>
</dbReference>
<comment type="catalytic activity">
    <reaction evidence="9">
        <text>cytidine(34) in elongator tRNA(Met) + acetyl-CoA + ATP + H2O = N(4)-acetylcytidine(34) in elongator tRNA(Met) + ADP + phosphate + CoA + H(+)</text>
        <dbReference type="Rhea" id="RHEA:43788"/>
        <dbReference type="Rhea" id="RHEA-COMP:10693"/>
        <dbReference type="Rhea" id="RHEA-COMP:10694"/>
        <dbReference type="ChEBI" id="CHEBI:15377"/>
        <dbReference type="ChEBI" id="CHEBI:15378"/>
        <dbReference type="ChEBI" id="CHEBI:30616"/>
        <dbReference type="ChEBI" id="CHEBI:43474"/>
        <dbReference type="ChEBI" id="CHEBI:57287"/>
        <dbReference type="ChEBI" id="CHEBI:57288"/>
        <dbReference type="ChEBI" id="CHEBI:74900"/>
        <dbReference type="ChEBI" id="CHEBI:82748"/>
        <dbReference type="ChEBI" id="CHEBI:456216"/>
        <dbReference type="EC" id="2.3.1.193"/>
    </reaction>
</comment>
<dbReference type="AlphaFoldDB" id="A0AAE9SRZ6"/>
<dbReference type="Pfam" id="PF13718">
    <property type="entry name" value="GNAT_acetyltr_2"/>
    <property type="match status" value="1"/>
</dbReference>
<dbReference type="InterPro" id="IPR013562">
    <property type="entry name" value="TmcA/NAT10_N"/>
</dbReference>
<accession>A0AAE9SRZ6</accession>
<dbReference type="GO" id="GO:0000049">
    <property type="term" value="F:tRNA binding"/>
    <property type="evidence" value="ECO:0007669"/>
    <property type="project" value="UniProtKB-UniRule"/>
</dbReference>
<evidence type="ECO:0000313" key="12">
    <source>
        <dbReference type="EMBL" id="UTZ29830.1"/>
    </source>
</evidence>
<keyword evidence="4 9" id="KW-0819">tRNA processing</keyword>
<dbReference type="RefSeq" id="WP_255944418.1">
    <property type="nucleotide sequence ID" value="NZ_CP050468.1"/>
</dbReference>
<dbReference type="GO" id="GO:0051391">
    <property type="term" value="P:tRNA acetylation"/>
    <property type="evidence" value="ECO:0007669"/>
    <property type="project" value="UniProtKB-UniRule"/>
</dbReference>
<dbReference type="GO" id="GO:1990883">
    <property type="term" value="F:18S rRNA cytidine N-acetyltransferase activity"/>
    <property type="evidence" value="ECO:0007669"/>
    <property type="project" value="TreeGrafter"/>
</dbReference>
<dbReference type="InterPro" id="IPR027417">
    <property type="entry name" value="P-loop_NTPase"/>
</dbReference>
<dbReference type="InterPro" id="IPR024914">
    <property type="entry name" value="tRNA_acetyltr_TmcA"/>
</dbReference>
<dbReference type="InterPro" id="IPR000182">
    <property type="entry name" value="GNAT_dom"/>
</dbReference>
<dbReference type="InterPro" id="IPR014001">
    <property type="entry name" value="Helicase_ATP-bd"/>
</dbReference>
<evidence type="ECO:0000259" key="10">
    <source>
        <dbReference type="PROSITE" id="PS51186"/>
    </source>
</evidence>
<dbReference type="GO" id="GO:1904812">
    <property type="term" value="P:rRNA acetylation involved in maturation of SSU-rRNA"/>
    <property type="evidence" value="ECO:0007669"/>
    <property type="project" value="TreeGrafter"/>
</dbReference>
<dbReference type="CDD" id="cd04301">
    <property type="entry name" value="NAT_SF"/>
    <property type="match status" value="1"/>
</dbReference>
<feature type="domain" description="N-acetyltransferase" evidence="10">
    <location>
        <begin position="360"/>
        <end position="543"/>
    </location>
</feature>
<comment type="function">
    <text evidence="9">Catalyzes the formation of N(4)-acetylcytidine (ac(4)C) at the wobble position of tRNA(Met), by using acetyl-CoA as an acetyl donor and ATP (or GTP).</text>
</comment>
<dbReference type="Gene3D" id="3.40.630.30">
    <property type="match status" value="1"/>
</dbReference>
<evidence type="ECO:0000256" key="2">
    <source>
        <dbReference type="ARBA" id="ARBA00022555"/>
    </source>
</evidence>
<reference evidence="12" key="1">
    <citation type="submission" date="2020-03" db="EMBL/GenBank/DDBJ databases">
        <title>Five strains of Vibrio campbellii isolated from Mariana Trench.</title>
        <authorList>
            <person name="Liang J."/>
            <person name="Zhang X.-H."/>
        </authorList>
    </citation>
    <scope>NUCLEOTIDE SEQUENCE</scope>
    <source>
        <strain evidence="12">LJC014</strain>
    </source>
</reference>
<keyword evidence="1 9" id="KW-0963">Cytoplasm</keyword>